<dbReference type="OrthoDB" id="9798760at2"/>
<reference evidence="2 3" key="1">
    <citation type="submission" date="2016-05" db="EMBL/GenBank/DDBJ databases">
        <title>Genomic Taxonomy of the Vibrionaceae.</title>
        <authorList>
            <person name="Gomez-Gil B."/>
            <person name="Enciso-Ibarra J."/>
        </authorList>
    </citation>
    <scope>NUCLEOTIDE SEQUENCE [LARGE SCALE GENOMIC DNA]</scope>
    <source>
        <strain evidence="2 3">CAIM 1920</strain>
    </source>
</reference>
<dbReference type="SUPFAM" id="SSF55826">
    <property type="entry name" value="YbaK/ProRS associated domain"/>
    <property type="match status" value="1"/>
</dbReference>
<dbReference type="EMBL" id="LYBM01000018">
    <property type="protein sequence ID" value="ODA33235.1"/>
    <property type="molecule type" value="Genomic_DNA"/>
</dbReference>
<dbReference type="InterPro" id="IPR007214">
    <property type="entry name" value="YbaK/aa-tRNA-synth-assoc-dom"/>
</dbReference>
<dbReference type="AlphaFoldDB" id="A0A1C3EJ26"/>
<dbReference type="Pfam" id="PF04073">
    <property type="entry name" value="tRNA_edit"/>
    <property type="match status" value="1"/>
</dbReference>
<organism evidence="2 3">
    <name type="scientific">Veronia pacifica</name>
    <dbReference type="NCBI Taxonomy" id="1080227"/>
    <lineage>
        <taxon>Bacteria</taxon>
        <taxon>Pseudomonadati</taxon>
        <taxon>Pseudomonadota</taxon>
        <taxon>Gammaproteobacteria</taxon>
        <taxon>Vibrionales</taxon>
        <taxon>Vibrionaceae</taxon>
        <taxon>Veronia</taxon>
    </lineage>
</organism>
<dbReference type="Proteomes" id="UP000094936">
    <property type="component" value="Unassembled WGS sequence"/>
</dbReference>
<sequence length="157" mass="16875">MTAFTSSVVTDLLDRESVQYKVLHHSGIAKTIEEAASQRGVAPDQMVKSILLRDMSGFHVLACLPGSASVDPKKVRAVFGCKRMTCADSSQVKSVTGFSPGTVTPVALKTWLPVVFDNALESNKKVNISSGTQLAGLELEFNDLVTLCNPMFADISR</sequence>
<comment type="caution">
    <text evidence="2">The sequence shown here is derived from an EMBL/GenBank/DDBJ whole genome shotgun (WGS) entry which is preliminary data.</text>
</comment>
<dbReference type="GO" id="GO:0002161">
    <property type="term" value="F:aminoacyl-tRNA deacylase activity"/>
    <property type="evidence" value="ECO:0007669"/>
    <property type="project" value="InterPro"/>
</dbReference>
<proteinExistence type="predicted"/>
<feature type="domain" description="YbaK/aminoacyl-tRNA synthetase-associated" evidence="1">
    <location>
        <begin position="29"/>
        <end position="146"/>
    </location>
</feature>
<dbReference type="STRING" id="1080227.A8L45_11350"/>
<keyword evidence="3" id="KW-1185">Reference proteome</keyword>
<gene>
    <name evidence="2" type="ORF">A8L45_11350</name>
</gene>
<name>A0A1C3EJ26_9GAMM</name>
<evidence type="ECO:0000313" key="3">
    <source>
        <dbReference type="Proteomes" id="UP000094936"/>
    </source>
</evidence>
<dbReference type="PANTHER" id="PTHR30411">
    <property type="entry name" value="CYTOPLASMIC PROTEIN"/>
    <property type="match status" value="1"/>
</dbReference>
<evidence type="ECO:0000313" key="2">
    <source>
        <dbReference type="EMBL" id="ODA33235.1"/>
    </source>
</evidence>
<evidence type="ECO:0000259" key="1">
    <source>
        <dbReference type="Pfam" id="PF04073"/>
    </source>
</evidence>
<accession>A0A1C3EJ26</accession>
<dbReference type="InterPro" id="IPR036754">
    <property type="entry name" value="YbaK/aa-tRNA-synt-asso_dom_sf"/>
</dbReference>
<protein>
    <recommendedName>
        <fullName evidence="1">YbaK/aminoacyl-tRNA synthetase-associated domain-containing protein</fullName>
    </recommendedName>
</protein>
<dbReference type="CDD" id="cd04332">
    <property type="entry name" value="YbaK_like"/>
    <property type="match status" value="1"/>
</dbReference>
<dbReference type="Gene3D" id="3.90.960.10">
    <property type="entry name" value="YbaK/aminoacyl-tRNA synthetase-associated domain"/>
    <property type="match status" value="1"/>
</dbReference>
<dbReference type="PANTHER" id="PTHR30411:SF9">
    <property type="entry name" value="MULTIFUNCTIONAL SER_THR-TRNA DEACYLASE PROXP-Y"/>
    <property type="match status" value="1"/>
</dbReference>